<reference evidence="2 3" key="1">
    <citation type="journal article" date="2009" name="Stand. Genomic Sci.">
        <title>Complete genome sequence of Kangiella koreensis type strain (SW-125).</title>
        <authorList>
            <person name="Han C."/>
            <person name="Sikorski J."/>
            <person name="Lapidus A."/>
            <person name="Nolan M."/>
            <person name="Glavina Del Rio T."/>
            <person name="Tice H."/>
            <person name="Cheng J.F."/>
            <person name="Lucas S."/>
            <person name="Chen F."/>
            <person name="Copeland A."/>
            <person name="Ivanova N."/>
            <person name="Mavromatis K."/>
            <person name="Ovchinnikova G."/>
            <person name="Pati A."/>
            <person name="Bruce D."/>
            <person name="Goodwin L."/>
            <person name="Pitluck S."/>
            <person name="Chen A."/>
            <person name="Palaniappan K."/>
            <person name="Land M."/>
            <person name="Hauser L."/>
            <person name="Chang Y.J."/>
            <person name="Jeffries C.D."/>
            <person name="Chain P."/>
            <person name="Saunders E."/>
            <person name="Brettin T."/>
            <person name="Goker M."/>
            <person name="Tindall B.J."/>
            <person name="Bristow J."/>
            <person name="Eisen J.A."/>
            <person name="Markowitz V."/>
            <person name="Hugenholtz P."/>
            <person name="Kyrpides N.C."/>
            <person name="Klenk H.P."/>
            <person name="Detter J.C."/>
        </authorList>
    </citation>
    <scope>NUCLEOTIDE SEQUENCE [LARGE SCALE GENOMIC DNA]</scope>
    <source>
        <strain evidence="3">DSM 16069 / KCTC 12182 / SW-125</strain>
    </source>
</reference>
<name>C7RCM2_KANKD</name>
<evidence type="ECO:0008006" key="4">
    <source>
        <dbReference type="Google" id="ProtNLM"/>
    </source>
</evidence>
<protein>
    <recommendedName>
        <fullName evidence="4">Rod shape-determining protein MreD</fullName>
    </recommendedName>
</protein>
<feature type="transmembrane region" description="Helical" evidence="1">
    <location>
        <begin position="71"/>
        <end position="88"/>
    </location>
</feature>
<dbReference type="AlphaFoldDB" id="C7RCM2"/>
<evidence type="ECO:0000313" key="2">
    <source>
        <dbReference type="EMBL" id="ACV27014.1"/>
    </source>
</evidence>
<dbReference type="HOGENOM" id="CLU_112910_0_0_6"/>
<keyword evidence="1" id="KW-1133">Transmembrane helix</keyword>
<feature type="transmembrane region" description="Helical" evidence="1">
    <location>
        <begin position="100"/>
        <end position="120"/>
    </location>
</feature>
<keyword evidence="1" id="KW-0472">Membrane</keyword>
<dbReference type="EMBL" id="CP001707">
    <property type="protein sequence ID" value="ACV27014.1"/>
    <property type="molecule type" value="Genomic_DNA"/>
</dbReference>
<keyword evidence="1" id="KW-0812">Transmembrane</keyword>
<dbReference type="Proteomes" id="UP000001231">
    <property type="component" value="Chromosome"/>
</dbReference>
<feature type="transmembrane region" description="Helical" evidence="1">
    <location>
        <begin position="6"/>
        <end position="24"/>
    </location>
</feature>
<dbReference type="InterPro" id="IPR046487">
    <property type="entry name" value="DUF6580"/>
</dbReference>
<evidence type="ECO:0000256" key="1">
    <source>
        <dbReference type="SAM" id="Phobius"/>
    </source>
</evidence>
<dbReference type="RefSeq" id="WP_015780620.1">
    <property type="nucleotide sequence ID" value="NC_013166.1"/>
</dbReference>
<sequence length="175" mass="19876">MQKINPKVYTLIALIVAVSLYRIFPHPHNITPVMALALFAGTYFDKKWMAFAVPLASMLLADLFLGFHNTIIFVYAAMAFAVLIGFWLHNRVSSLKVIGATISSSLVFFLISNFGVWLVSGYYSITWAGLIECYTMALPFLQRSMMGDLLFSGVLFLSYWQIHKYWLGKREAQRA</sequence>
<dbReference type="Pfam" id="PF20221">
    <property type="entry name" value="DUF6580"/>
    <property type="match status" value="1"/>
</dbReference>
<proteinExistence type="predicted"/>
<dbReference type="KEGG" id="kko:Kkor_1602"/>
<dbReference type="OrthoDB" id="9806699at2"/>
<accession>C7RCM2</accession>
<keyword evidence="3" id="KW-1185">Reference proteome</keyword>
<gene>
    <name evidence="2" type="ordered locus">Kkor_1602</name>
</gene>
<evidence type="ECO:0000313" key="3">
    <source>
        <dbReference type="Proteomes" id="UP000001231"/>
    </source>
</evidence>
<organism evidence="2 3">
    <name type="scientific">Kangiella koreensis (strain DSM 16069 / JCM 12317 / KCTC 12182 / SW-125)</name>
    <dbReference type="NCBI Taxonomy" id="523791"/>
    <lineage>
        <taxon>Bacteria</taxon>
        <taxon>Pseudomonadati</taxon>
        <taxon>Pseudomonadota</taxon>
        <taxon>Gammaproteobacteria</taxon>
        <taxon>Kangiellales</taxon>
        <taxon>Kangiellaceae</taxon>
        <taxon>Kangiella</taxon>
    </lineage>
</organism>
<dbReference type="STRING" id="523791.Kkor_1602"/>
<dbReference type="eggNOG" id="ENOG5032RTJ">
    <property type="taxonomic scope" value="Bacteria"/>
</dbReference>
<feature type="transmembrane region" description="Helical" evidence="1">
    <location>
        <begin position="140"/>
        <end position="160"/>
    </location>
</feature>
<dbReference type="InParanoid" id="C7RCM2"/>